<comment type="cofactor">
    <cofactor evidence="7">
        <name>Zn(2+)</name>
        <dbReference type="ChEBI" id="CHEBI:29105"/>
    </cofactor>
    <text evidence="7">Binds 1 zinc ion per subunit.</text>
</comment>
<feature type="binding site" evidence="7">
    <location>
        <position position="98"/>
    </location>
    <ligand>
        <name>Zn(2+)</name>
        <dbReference type="ChEBI" id="CHEBI:29105"/>
    </ligand>
</feature>
<evidence type="ECO:0000256" key="6">
    <source>
        <dbReference type="ARBA" id="ARBA00023163"/>
    </source>
</evidence>
<evidence type="ECO:0000256" key="4">
    <source>
        <dbReference type="ARBA" id="ARBA00023015"/>
    </source>
</evidence>
<keyword evidence="3 7" id="KW-0862">Zinc</keyword>
<name>A0A134AFW1_9FIRM</name>
<dbReference type="GO" id="GO:0045892">
    <property type="term" value="P:negative regulation of DNA-templated transcription"/>
    <property type="evidence" value="ECO:0007669"/>
    <property type="project" value="TreeGrafter"/>
</dbReference>
<dbReference type="Gene3D" id="1.10.10.10">
    <property type="entry name" value="Winged helix-like DNA-binding domain superfamily/Winged helix DNA-binding domain"/>
    <property type="match status" value="1"/>
</dbReference>
<dbReference type="GO" id="GO:0008270">
    <property type="term" value="F:zinc ion binding"/>
    <property type="evidence" value="ECO:0007669"/>
    <property type="project" value="TreeGrafter"/>
</dbReference>
<dbReference type="Gene3D" id="3.30.1490.190">
    <property type="match status" value="1"/>
</dbReference>
<feature type="binding site" evidence="8">
    <location>
        <position position="130"/>
    </location>
    <ligand>
        <name>Fe cation</name>
        <dbReference type="ChEBI" id="CHEBI:24875"/>
    </ligand>
</feature>
<dbReference type="PANTHER" id="PTHR33202:SF7">
    <property type="entry name" value="FERRIC UPTAKE REGULATION PROTEIN"/>
    <property type="match status" value="1"/>
</dbReference>
<reference evidence="10" key="1">
    <citation type="submission" date="2016-01" db="EMBL/GenBank/DDBJ databases">
        <authorList>
            <person name="Mitreva M."/>
            <person name="Pepin K.H."/>
            <person name="Mihindukulasuriya K.A."/>
            <person name="Fulton R."/>
            <person name="Fronick C."/>
            <person name="O'Laughlin M."/>
            <person name="Miner T."/>
            <person name="Herter B."/>
            <person name="Rosa B.A."/>
            <person name="Cordes M."/>
            <person name="Tomlinson C."/>
            <person name="Wollam A."/>
            <person name="Palsikar V.B."/>
            <person name="Mardis E.R."/>
            <person name="Wilson R.K."/>
        </authorList>
    </citation>
    <scope>NUCLEOTIDE SEQUENCE [LARGE SCALE GENOMIC DNA]</scope>
    <source>
        <strain evidence="10">DNF00729</strain>
    </source>
</reference>
<comment type="similarity">
    <text evidence="1">Belongs to the Fur family.</text>
</comment>
<dbReference type="STRING" id="755172.HMPREF1863_00988"/>
<organism evidence="9 10">
    <name type="scientific">Aedoeadaptatus coxii</name>
    <dbReference type="NCBI Taxonomy" id="755172"/>
    <lineage>
        <taxon>Bacteria</taxon>
        <taxon>Bacillati</taxon>
        <taxon>Bacillota</taxon>
        <taxon>Tissierellia</taxon>
        <taxon>Tissierellales</taxon>
        <taxon>Peptoniphilaceae</taxon>
        <taxon>Aedoeadaptatus</taxon>
    </lineage>
</organism>
<dbReference type="Pfam" id="PF01475">
    <property type="entry name" value="FUR"/>
    <property type="match status" value="1"/>
</dbReference>
<dbReference type="OrthoDB" id="8659436at2"/>
<dbReference type="InterPro" id="IPR036390">
    <property type="entry name" value="WH_DNA-bd_sf"/>
</dbReference>
<dbReference type="GO" id="GO:1900376">
    <property type="term" value="P:regulation of secondary metabolite biosynthetic process"/>
    <property type="evidence" value="ECO:0007669"/>
    <property type="project" value="TreeGrafter"/>
</dbReference>
<dbReference type="Proteomes" id="UP000070442">
    <property type="component" value="Unassembled WGS sequence"/>
</dbReference>
<evidence type="ECO:0000256" key="2">
    <source>
        <dbReference type="ARBA" id="ARBA00022491"/>
    </source>
</evidence>
<feature type="binding site" evidence="7">
    <location>
        <position position="141"/>
    </location>
    <ligand>
        <name>Zn(2+)</name>
        <dbReference type="ChEBI" id="CHEBI:29105"/>
    </ligand>
</feature>
<keyword evidence="7" id="KW-0479">Metal-binding</keyword>
<dbReference type="PANTHER" id="PTHR33202">
    <property type="entry name" value="ZINC UPTAKE REGULATION PROTEIN"/>
    <property type="match status" value="1"/>
</dbReference>
<evidence type="ECO:0000256" key="5">
    <source>
        <dbReference type="ARBA" id="ARBA00023125"/>
    </source>
</evidence>
<keyword evidence="4" id="KW-0805">Transcription regulation</keyword>
<keyword evidence="2" id="KW-0678">Repressor</keyword>
<dbReference type="SUPFAM" id="SSF46785">
    <property type="entry name" value="Winged helix' DNA-binding domain"/>
    <property type="match status" value="1"/>
</dbReference>
<sequence>MPANEYKDFLQDKGYKYTKQRQVVMDVFIEHDDEHMTTEEVFQYASKKMPEIGIATVYRAVSLLEEIGFLTALTLSDGTTRYERRLRGEKHIHHHLVCNKCHKITEVNVDLLDDLEEEIERTVHFHITDHNLKFYGICEECAQKLKGESDED</sequence>
<evidence type="ECO:0000313" key="10">
    <source>
        <dbReference type="Proteomes" id="UP000070442"/>
    </source>
</evidence>
<dbReference type="GO" id="GO:0000976">
    <property type="term" value="F:transcription cis-regulatory region binding"/>
    <property type="evidence" value="ECO:0007669"/>
    <property type="project" value="TreeGrafter"/>
</dbReference>
<comment type="caution">
    <text evidence="9">The sequence shown here is derived from an EMBL/GenBank/DDBJ whole genome shotgun (WGS) entry which is preliminary data.</text>
</comment>
<keyword evidence="6" id="KW-0804">Transcription</keyword>
<dbReference type="CDD" id="cd07153">
    <property type="entry name" value="Fur_like"/>
    <property type="match status" value="1"/>
</dbReference>
<gene>
    <name evidence="9" type="ORF">HMPREF1863_00988</name>
</gene>
<evidence type="ECO:0000256" key="3">
    <source>
        <dbReference type="ARBA" id="ARBA00022833"/>
    </source>
</evidence>
<evidence type="ECO:0000313" key="9">
    <source>
        <dbReference type="EMBL" id="KXB66606.1"/>
    </source>
</evidence>
<dbReference type="GO" id="GO:0003700">
    <property type="term" value="F:DNA-binding transcription factor activity"/>
    <property type="evidence" value="ECO:0007669"/>
    <property type="project" value="InterPro"/>
</dbReference>
<protein>
    <submittedName>
        <fullName evidence="9">Transcriptional regulator, Fur family</fullName>
    </submittedName>
</protein>
<dbReference type="EMBL" id="LSDG01000027">
    <property type="protein sequence ID" value="KXB66606.1"/>
    <property type="molecule type" value="Genomic_DNA"/>
</dbReference>
<feature type="binding site" evidence="7">
    <location>
        <position position="138"/>
    </location>
    <ligand>
        <name>Zn(2+)</name>
        <dbReference type="ChEBI" id="CHEBI:29105"/>
    </ligand>
</feature>
<evidence type="ECO:0000256" key="8">
    <source>
        <dbReference type="PIRSR" id="PIRSR602481-2"/>
    </source>
</evidence>
<keyword evidence="10" id="KW-1185">Reference proteome</keyword>
<proteinExistence type="inferred from homology"/>
<dbReference type="PATRIC" id="fig|755172.3.peg.947"/>
<feature type="binding site" evidence="7">
    <location>
        <position position="101"/>
    </location>
    <ligand>
        <name>Zn(2+)</name>
        <dbReference type="ChEBI" id="CHEBI:29105"/>
    </ligand>
</feature>
<dbReference type="RefSeq" id="WP_068367828.1">
    <property type="nucleotide sequence ID" value="NZ_CALTYF010000031.1"/>
</dbReference>
<keyword evidence="5" id="KW-0238">DNA-binding</keyword>
<dbReference type="InterPro" id="IPR043135">
    <property type="entry name" value="Fur_C"/>
</dbReference>
<dbReference type="AlphaFoldDB" id="A0A134AFW1"/>
<keyword evidence="8" id="KW-0408">Iron</keyword>
<accession>A0A134AFW1</accession>
<comment type="cofactor">
    <cofactor evidence="8">
        <name>Mn(2+)</name>
        <dbReference type="ChEBI" id="CHEBI:29035"/>
    </cofactor>
    <cofactor evidence="8">
        <name>Fe(2+)</name>
        <dbReference type="ChEBI" id="CHEBI:29033"/>
    </cofactor>
    <text evidence="8">Binds 1 Mn(2+) or Fe(2+) ion per subunit.</text>
</comment>
<dbReference type="InterPro" id="IPR002481">
    <property type="entry name" value="FUR"/>
</dbReference>
<dbReference type="InterPro" id="IPR036388">
    <property type="entry name" value="WH-like_DNA-bd_sf"/>
</dbReference>
<evidence type="ECO:0000256" key="7">
    <source>
        <dbReference type="PIRSR" id="PIRSR602481-1"/>
    </source>
</evidence>
<evidence type="ECO:0000256" key="1">
    <source>
        <dbReference type="ARBA" id="ARBA00007957"/>
    </source>
</evidence>